<accession>A0ABR3A209</accession>
<evidence type="ECO:0000313" key="3">
    <source>
        <dbReference type="EMBL" id="KAL0066597.1"/>
    </source>
</evidence>
<evidence type="ECO:0000256" key="1">
    <source>
        <dbReference type="ARBA" id="ARBA00022679"/>
    </source>
</evidence>
<dbReference type="InterPro" id="IPR051283">
    <property type="entry name" value="Sec_Metabolite_Acyltrans"/>
</dbReference>
<sequence>MSADWETHLDILGQQPLLGIYTQISLCYTVKDKSSHPQIVEILKAGLERLATSFPWLAGQVVREGSVSKIKPFERLPTLIVKDWRDDSTMPSMDVLRQARFPFRLLDESIIASRNTLPTPEEMSSPSPVLALQANFIAGGLVLTVLVQHQTMDMTGQGYVMHNLSKACRGEDFTKEELSVGNLERPNLVPLLDDSYKPGPELDCQIIKDLPVSTDAQILPPKSVWLYFSFPPSSLATLKAKAMETLPSGFVSTDDVLSAFVWQSIARARVPRLKLTDTATFGRAVDVRQALGIPKTYLGLMQNMVYHTYSLQELVEIPLGVLASQFRSALDADTLAYCTRSLTTFFDRSIDKTAVSFAASIDPSKDFMLSSWAKIDCYNYDFGLGLGKPESVRRPQFTPVEGLGYLMPKKLDGEISLAICLREEDMERLKGDQEFVRYGHCIE</sequence>
<keyword evidence="4" id="KW-1185">Reference proteome</keyword>
<dbReference type="Gene3D" id="3.30.559.10">
    <property type="entry name" value="Chloramphenicol acetyltransferase-like domain"/>
    <property type="match status" value="2"/>
</dbReference>
<dbReference type="InterPro" id="IPR023213">
    <property type="entry name" value="CAT-like_dom_sf"/>
</dbReference>
<comment type="caution">
    <text evidence="3">The sequence shown here is derived from an EMBL/GenBank/DDBJ whole genome shotgun (WGS) entry which is preliminary data.</text>
</comment>
<keyword evidence="1" id="KW-0808">Transferase</keyword>
<protein>
    <recommendedName>
        <fullName evidence="2">Trichothecene 3-O-acetyltransferase-like N-terminal domain-containing protein</fullName>
    </recommendedName>
</protein>
<evidence type="ECO:0000259" key="2">
    <source>
        <dbReference type="Pfam" id="PF22664"/>
    </source>
</evidence>
<proteinExistence type="predicted"/>
<dbReference type="InterPro" id="IPR054710">
    <property type="entry name" value="Tri101-like_N"/>
</dbReference>
<name>A0ABR3A209_9AGAR</name>
<feature type="domain" description="Trichothecene 3-O-acetyltransferase-like N-terminal" evidence="2">
    <location>
        <begin position="20"/>
        <end position="168"/>
    </location>
</feature>
<dbReference type="EMBL" id="JBBXMP010000034">
    <property type="protein sequence ID" value="KAL0066597.1"/>
    <property type="molecule type" value="Genomic_DNA"/>
</dbReference>
<evidence type="ECO:0000313" key="4">
    <source>
        <dbReference type="Proteomes" id="UP001437256"/>
    </source>
</evidence>
<dbReference type="Proteomes" id="UP001437256">
    <property type="component" value="Unassembled WGS sequence"/>
</dbReference>
<dbReference type="PANTHER" id="PTHR31896:SF64">
    <property type="entry name" value="TRICHOTHECENE 3-O-ACETYLTRANSFERASE"/>
    <property type="match status" value="1"/>
</dbReference>
<gene>
    <name evidence="3" type="ORF">AAF712_006401</name>
</gene>
<organism evidence="3 4">
    <name type="scientific">Marasmius tenuissimus</name>
    <dbReference type="NCBI Taxonomy" id="585030"/>
    <lineage>
        <taxon>Eukaryota</taxon>
        <taxon>Fungi</taxon>
        <taxon>Dikarya</taxon>
        <taxon>Basidiomycota</taxon>
        <taxon>Agaricomycotina</taxon>
        <taxon>Agaricomycetes</taxon>
        <taxon>Agaricomycetidae</taxon>
        <taxon>Agaricales</taxon>
        <taxon>Marasmiineae</taxon>
        <taxon>Marasmiaceae</taxon>
        <taxon>Marasmius</taxon>
    </lineage>
</organism>
<dbReference type="Pfam" id="PF22664">
    <property type="entry name" value="TRI-like_N"/>
    <property type="match status" value="1"/>
</dbReference>
<dbReference type="PANTHER" id="PTHR31896">
    <property type="entry name" value="FAMILY REGULATORY PROTEIN, PUTATIVE (AFU_ORTHOLOGUE AFUA_3G14730)-RELATED"/>
    <property type="match status" value="1"/>
</dbReference>
<reference evidence="3 4" key="1">
    <citation type="submission" date="2024-05" db="EMBL/GenBank/DDBJ databases">
        <title>A draft genome resource for the thread blight pathogen Marasmius tenuissimus strain MS-2.</title>
        <authorList>
            <person name="Yulfo-Soto G.E."/>
            <person name="Baruah I.K."/>
            <person name="Amoako-Attah I."/>
            <person name="Bukari Y."/>
            <person name="Meinhardt L.W."/>
            <person name="Bailey B.A."/>
            <person name="Cohen S.P."/>
        </authorList>
    </citation>
    <scope>NUCLEOTIDE SEQUENCE [LARGE SCALE GENOMIC DNA]</scope>
    <source>
        <strain evidence="3 4">MS-2</strain>
    </source>
</reference>